<protein>
    <submittedName>
        <fullName evidence="2">Uncharacterized protein</fullName>
    </submittedName>
</protein>
<evidence type="ECO:0000256" key="1">
    <source>
        <dbReference type="SAM" id="MobiDB-lite"/>
    </source>
</evidence>
<dbReference type="AlphaFoldDB" id="A0A026W8U4"/>
<dbReference type="EMBL" id="KK107354">
    <property type="protein sequence ID" value="EZA52056.1"/>
    <property type="molecule type" value="Genomic_DNA"/>
</dbReference>
<evidence type="ECO:0000313" key="2">
    <source>
        <dbReference type="EMBL" id="EZA52056.1"/>
    </source>
</evidence>
<feature type="non-terminal residue" evidence="2">
    <location>
        <position position="1"/>
    </location>
</feature>
<evidence type="ECO:0000313" key="3">
    <source>
        <dbReference type="Proteomes" id="UP000053097"/>
    </source>
</evidence>
<proteinExistence type="predicted"/>
<feature type="compositionally biased region" description="Acidic residues" evidence="1">
    <location>
        <begin position="211"/>
        <end position="262"/>
    </location>
</feature>
<feature type="region of interest" description="Disordered" evidence="1">
    <location>
        <begin position="206"/>
        <end position="266"/>
    </location>
</feature>
<keyword evidence="3" id="KW-1185">Reference proteome</keyword>
<name>A0A026W8U4_OOCBI</name>
<accession>A0A026W8U4</accession>
<dbReference type="Proteomes" id="UP000053097">
    <property type="component" value="Unassembled WGS sequence"/>
</dbReference>
<organism evidence="2 3">
    <name type="scientific">Ooceraea biroi</name>
    <name type="common">Clonal raider ant</name>
    <name type="synonym">Cerapachys biroi</name>
    <dbReference type="NCBI Taxonomy" id="2015173"/>
    <lineage>
        <taxon>Eukaryota</taxon>
        <taxon>Metazoa</taxon>
        <taxon>Ecdysozoa</taxon>
        <taxon>Arthropoda</taxon>
        <taxon>Hexapoda</taxon>
        <taxon>Insecta</taxon>
        <taxon>Pterygota</taxon>
        <taxon>Neoptera</taxon>
        <taxon>Endopterygota</taxon>
        <taxon>Hymenoptera</taxon>
        <taxon>Apocrita</taxon>
        <taxon>Aculeata</taxon>
        <taxon>Formicoidea</taxon>
        <taxon>Formicidae</taxon>
        <taxon>Dorylinae</taxon>
        <taxon>Ooceraea</taxon>
    </lineage>
</organism>
<sequence length="288" mass="34530">PLFNESSEYKRVLDHFWGGGKIGPNPSRFWVGGPNRGEGGMTSRMNMWAAYRREIELQQQAYGNIADIVKVRYPQTGYIWVGDQPLEEVQLYSEVDIKFDPSPIIDPTNINIKGFINIENAKWTRWERKGKRVDVEYIDNMWTRQDVDDDDIFNLRNLYGEDEWAEENWNDWDDIEVNDSSQMTIEEEFRKRQRNEEDIEMLYALKRARIEDDEEDDEKDEDEDEDDEKDEDDEEDNEKNEEEDDEEDDEEEDDDDDIEIIFDDSIARRVRFAEEDDIEIIYEKRERS</sequence>
<reference evidence="2 3" key="1">
    <citation type="journal article" date="2014" name="Curr. Biol.">
        <title>The genome of the clonal raider ant Cerapachys biroi.</title>
        <authorList>
            <person name="Oxley P.R."/>
            <person name="Ji L."/>
            <person name="Fetter-Pruneda I."/>
            <person name="McKenzie S.K."/>
            <person name="Li C."/>
            <person name="Hu H."/>
            <person name="Zhang G."/>
            <person name="Kronauer D.J."/>
        </authorList>
    </citation>
    <scope>NUCLEOTIDE SEQUENCE [LARGE SCALE GENOMIC DNA]</scope>
</reference>
<gene>
    <name evidence="2" type="ORF">X777_09191</name>
</gene>